<evidence type="ECO:0000256" key="10">
    <source>
        <dbReference type="SAM" id="SignalP"/>
    </source>
</evidence>
<evidence type="ECO:0000313" key="13">
    <source>
        <dbReference type="EMBL" id="MFJ3045590.1"/>
    </source>
</evidence>
<dbReference type="EMBL" id="JBIUZV010000003">
    <property type="protein sequence ID" value="MFJ3045590.1"/>
    <property type="molecule type" value="Genomic_DNA"/>
</dbReference>
<evidence type="ECO:0000259" key="11">
    <source>
        <dbReference type="Pfam" id="PF13953"/>
    </source>
</evidence>
<dbReference type="PANTHER" id="PTHR30451">
    <property type="entry name" value="OUTER MEMBRANE USHER PROTEIN"/>
    <property type="match status" value="1"/>
</dbReference>
<dbReference type="Pfam" id="PF13953">
    <property type="entry name" value="PapC_C"/>
    <property type="match status" value="1"/>
</dbReference>
<keyword evidence="14" id="KW-1185">Reference proteome</keyword>
<dbReference type="Pfam" id="PF00577">
    <property type="entry name" value="Usher"/>
    <property type="match status" value="1"/>
</dbReference>
<dbReference type="InterPro" id="IPR025949">
    <property type="entry name" value="PapC-like_C"/>
</dbReference>
<evidence type="ECO:0000256" key="3">
    <source>
        <dbReference type="ARBA" id="ARBA00022448"/>
    </source>
</evidence>
<name>A0ABW8EVZ5_9BURK</name>
<evidence type="ECO:0000256" key="7">
    <source>
        <dbReference type="ARBA" id="ARBA00023136"/>
    </source>
</evidence>
<feature type="domain" description="PapC N-terminal" evidence="12">
    <location>
        <begin position="41"/>
        <end position="192"/>
    </location>
</feature>
<protein>
    <submittedName>
        <fullName evidence="13">Fimbria/pilus outer membrane usher protein</fullName>
    </submittedName>
</protein>
<evidence type="ECO:0000256" key="1">
    <source>
        <dbReference type="ARBA" id="ARBA00004571"/>
    </source>
</evidence>
<dbReference type="Gene3D" id="2.60.40.2070">
    <property type="match status" value="1"/>
</dbReference>
<evidence type="ECO:0000256" key="6">
    <source>
        <dbReference type="ARBA" id="ARBA00022729"/>
    </source>
</evidence>
<evidence type="ECO:0000256" key="4">
    <source>
        <dbReference type="ARBA" id="ARBA00022452"/>
    </source>
</evidence>
<dbReference type="SUPFAM" id="SSF141729">
    <property type="entry name" value="FimD N-terminal domain-like"/>
    <property type="match status" value="1"/>
</dbReference>
<dbReference type="InterPro" id="IPR042186">
    <property type="entry name" value="FimD_plug_dom"/>
</dbReference>
<dbReference type="Proteomes" id="UP001617427">
    <property type="component" value="Unassembled WGS sequence"/>
</dbReference>
<gene>
    <name evidence="13" type="ORF">ACIPEN_07160</name>
</gene>
<keyword evidence="3" id="KW-0813">Transport</keyword>
<dbReference type="InterPro" id="IPR025885">
    <property type="entry name" value="PapC_N"/>
</dbReference>
<feature type="domain" description="PapC-like C-terminal" evidence="11">
    <location>
        <begin position="765"/>
        <end position="827"/>
    </location>
</feature>
<dbReference type="Gene3D" id="2.60.40.2610">
    <property type="entry name" value="Outer membrane usher protein FimD, plug domain"/>
    <property type="match status" value="1"/>
</dbReference>
<feature type="compositionally biased region" description="Polar residues" evidence="9">
    <location>
        <begin position="587"/>
        <end position="607"/>
    </location>
</feature>
<dbReference type="Pfam" id="PF13954">
    <property type="entry name" value="PapC_N"/>
    <property type="match status" value="1"/>
</dbReference>
<evidence type="ECO:0000256" key="9">
    <source>
        <dbReference type="SAM" id="MobiDB-lite"/>
    </source>
</evidence>
<comment type="similarity">
    <text evidence="2">Belongs to the fimbrial export usher family.</text>
</comment>
<keyword evidence="6 10" id="KW-0732">Signal</keyword>
<accession>A0ABW8EVZ5</accession>
<organism evidence="13 14">
    <name type="scientific">Herbaspirillum chlorophenolicum</name>
    <dbReference type="NCBI Taxonomy" id="211589"/>
    <lineage>
        <taxon>Bacteria</taxon>
        <taxon>Pseudomonadati</taxon>
        <taxon>Pseudomonadota</taxon>
        <taxon>Betaproteobacteria</taxon>
        <taxon>Burkholderiales</taxon>
        <taxon>Oxalobacteraceae</taxon>
        <taxon>Herbaspirillum</taxon>
    </lineage>
</organism>
<proteinExistence type="inferred from homology"/>
<reference evidence="13 14" key="1">
    <citation type="submission" date="2024-10" db="EMBL/GenBank/DDBJ databases">
        <title>The Natural Products Discovery Center: Release of the First 8490 Sequenced Strains for Exploring Actinobacteria Biosynthetic Diversity.</title>
        <authorList>
            <person name="Kalkreuter E."/>
            <person name="Kautsar S.A."/>
            <person name="Yang D."/>
            <person name="Bader C.D."/>
            <person name="Teijaro C.N."/>
            <person name="Fluegel L."/>
            <person name="Davis C.M."/>
            <person name="Simpson J.R."/>
            <person name="Lauterbach L."/>
            <person name="Steele A.D."/>
            <person name="Gui C."/>
            <person name="Meng S."/>
            <person name="Li G."/>
            <person name="Viehrig K."/>
            <person name="Ye F."/>
            <person name="Su P."/>
            <person name="Kiefer A.F."/>
            <person name="Nichols A."/>
            <person name="Cepeda A.J."/>
            <person name="Yan W."/>
            <person name="Fan B."/>
            <person name="Jiang Y."/>
            <person name="Adhikari A."/>
            <person name="Zheng C.-J."/>
            <person name="Schuster L."/>
            <person name="Cowan T.M."/>
            <person name="Smanski M.J."/>
            <person name="Chevrette M.G."/>
            <person name="De Carvalho L.P.S."/>
            <person name="Shen B."/>
        </authorList>
    </citation>
    <scope>NUCLEOTIDE SEQUENCE [LARGE SCALE GENOMIC DNA]</scope>
    <source>
        <strain evidence="13 14">NPDC087045</strain>
    </source>
</reference>
<dbReference type="Gene3D" id="3.10.20.410">
    <property type="match status" value="1"/>
</dbReference>
<keyword evidence="7" id="KW-0472">Membrane</keyword>
<feature type="chain" id="PRO_5047385315" evidence="10">
    <location>
        <begin position="32"/>
        <end position="875"/>
    </location>
</feature>
<keyword evidence="5" id="KW-0812">Transmembrane</keyword>
<keyword evidence="4" id="KW-1134">Transmembrane beta strand</keyword>
<keyword evidence="8" id="KW-0998">Cell outer membrane</keyword>
<evidence type="ECO:0000256" key="2">
    <source>
        <dbReference type="ARBA" id="ARBA00008064"/>
    </source>
</evidence>
<sequence>MKHRSQVFQLKPLCALVIGVLAAMHVQLAHAEKTAKLAQVEFGDDFLRRNNGQTQIDLSRFSGANPVMPGVYRVDMYVNGGWVGRQDVSFRAAAGSDGAKACFNRALLDIVGIDFGKLSPEALAALKDAAPDHCFSLEDIVQDASLKFDSGDLRMEVGIPQIALRRSARGYVSPELWDKGITAAMLSYNFNAYRTALGEQSNTSYYLGLNGGVNLGDWRLRNVSSVMRQSDGRNRFQTIASYAQRSIVPLNSELTVGDFYTSGQLFDSMSYRGVQLATDQRMLPESQTGYAPVVRGVARSNAKVRVLQNGNVIYETTVPPGQFEITDLNATGFGGDLNVVVTEADGSRSSFTVPYASVAQLLRPGSDRYSVIAGRTRSNGRAAEAGFVQGTYERGISNEMTLFGGAIAAQDYLALLGGSAFSTPIGAMSASLTQSRAKVSERDTRNGQSLRLDYSKFLARTDTNITLAAYRYSSSGYLRLQDLQGLKQLASRGADFVLQDRQRSQLQLSVTQRLGDGMGSFYATGSSQNYWNRPGSTTQYQLGYNNNWGAVSYSASVSRQRDLSSGQTNTQYFFSVSLPLGREPNSPMLSSSLTRDNNGGSTMQTSLNGTAGADHAFSYGVNAAKSPGGASSSANAQYRAPFATLGGSYGYGPGGSRQMSAQVSGALVAHAGGIILSQSLGDTIGIVEAREADGAMVNSSGVRVNGSGYAVVPYLTPYRTNEIIIDPKGTSTDVEMKVTSQRVAPYAGAVVMMKYETISGRSLFVRTTQSNGEPVPFGAEVRSAQGVVGMVGQGGLIFVRLDDESSGTLNVRWGVASKEQCSLSFALGPREKGKNNAVAEQLSAVCESPAELAKRKNEAEIISRNGGQALRPDQS</sequence>
<comment type="subcellular location">
    <subcellularLocation>
        <location evidence="1">Cell outer membrane</location>
        <topology evidence="1">Multi-pass membrane protein</topology>
    </subcellularLocation>
</comment>
<dbReference type="PANTHER" id="PTHR30451:SF20">
    <property type="entry name" value="FIMBRIAE USHER"/>
    <property type="match status" value="1"/>
</dbReference>
<feature type="signal peptide" evidence="10">
    <location>
        <begin position="1"/>
        <end position="31"/>
    </location>
</feature>
<evidence type="ECO:0000256" key="5">
    <source>
        <dbReference type="ARBA" id="ARBA00022692"/>
    </source>
</evidence>
<dbReference type="Gene3D" id="2.60.40.3110">
    <property type="match status" value="1"/>
</dbReference>
<dbReference type="InterPro" id="IPR037224">
    <property type="entry name" value="PapC_N_sf"/>
</dbReference>
<comment type="caution">
    <text evidence="13">The sequence shown here is derived from an EMBL/GenBank/DDBJ whole genome shotgun (WGS) entry which is preliminary data.</text>
</comment>
<evidence type="ECO:0000313" key="14">
    <source>
        <dbReference type="Proteomes" id="UP001617427"/>
    </source>
</evidence>
<dbReference type="RefSeq" id="WP_402699254.1">
    <property type="nucleotide sequence ID" value="NZ_JBIUZV010000003.1"/>
</dbReference>
<evidence type="ECO:0000259" key="12">
    <source>
        <dbReference type="Pfam" id="PF13954"/>
    </source>
</evidence>
<feature type="region of interest" description="Disordered" evidence="9">
    <location>
        <begin position="585"/>
        <end position="607"/>
    </location>
</feature>
<dbReference type="InterPro" id="IPR000015">
    <property type="entry name" value="Fimb_usher"/>
</dbReference>
<evidence type="ECO:0000256" key="8">
    <source>
        <dbReference type="ARBA" id="ARBA00023237"/>
    </source>
</evidence>
<dbReference type="InterPro" id="IPR043142">
    <property type="entry name" value="PapC-like_C_sf"/>
</dbReference>